<feature type="transmembrane region" description="Helical" evidence="1">
    <location>
        <begin position="39"/>
        <end position="59"/>
    </location>
</feature>
<keyword evidence="3" id="KW-1185">Reference proteome</keyword>
<keyword evidence="1" id="KW-0812">Transmembrane</keyword>
<sequence length="171" mass="19106">METKELTPGKFGVNFGLILGGVMLIISIIMYATDMPFKGIQWPVYLYYIAFPLTIIYTISQFKKQNNGLLSLGEAMKTGIVVALISALVYVLYVFIFNYVIDPTYNSKIIDFATEQIAASEAPVETKEAQLKMIEFFSSPTMGSVFWVAMSLFFGLLYSLIGGLVMKRANE</sequence>
<keyword evidence="1" id="KW-0472">Membrane</keyword>
<evidence type="ECO:0000313" key="3">
    <source>
        <dbReference type="Proteomes" id="UP000256629"/>
    </source>
</evidence>
<name>A0A3D9H954_9FLAO</name>
<keyword evidence="1" id="KW-1133">Transmembrane helix</keyword>
<feature type="transmembrane region" description="Helical" evidence="1">
    <location>
        <begin position="12"/>
        <end position="33"/>
    </location>
</feature>
<dbReference type="Pfam" id="PF13858">
    <property type="entry name" value="DUF4199"/>
    <property type="match status" value="1"/>
</dbReference>
<proteinExistence type="predicted"/>
<accession>A0A3D9H954</accession>
<comment type="caution">
    <text evidence="2">The sequence shown here is derived from an EMBL/GenBank/DDBJ whole genome shotgun (WGS) entry which is preliminary data.</text>
</comment>
<dbReference type="Proteomes" id="UP000256629">
    <property type="component" value="Unassembled WGS sequence"/>
</dbReference>
<evidence type="ECO:0000313" key="2">
    <source>
        <dbReference type="EMBL" id="RED46014.1"/>
    </source>
</evidence>
<dbReference type="OrthoDB" id="1122768at2"/>
<organism evidence="2 3">
    <name type="scientific">Seonamhaeicola aphaedonensis</name>
    <dbReference type="NCBI Taxonomy" id="1461338"/>
    <lineage>
        <taxon>Bacteria</taxon>
        <taxon>Pseudomonadati</taxon>
        <taxon>Bacteroidota</taxon>
        <taxon>Flavobacteriia</taxon>
        <taxon>Flavobacteriales</taxon>
        <taxon>Flavobacteriaceae</taxon>
    </lineage>
</organism>
<feature type="transmembrane region" description="Helical" evidence="1">
    <location>
        <begin position="145"/>
        <end position="166"/>
    </location>
</feature>
<reference evidence="2 3" key="1">
    <citation type="submission" date="2018-07" db="EMBL/GenBank/DDBJ databases">
        <title>Genomic Encyclopedia of Type Strains, Phase III (KMG-III): the genomes of soil and plant-associated and newly described type strains.</title>
        <authorList>
            <person name="Whitman W."/>
        </authorList>
    </citation>
    <scope>NUCLEOTIDE SEQUENCE [LARGE SCALE GENOMIC DNA]</scope>
    <source>
        <strain evidence="2 3">CECT 8487</strain>
    </source>
</reference>
<protein>
    <submittedName>
        <fullName evidence="2">Uncharacterized protein DUF4199</fullName>
    </submittedName>
</protein>
<gene>
    <name evidence="2" type="ORF">DFQ02_107162</name>
</gene>
<dbReference type="EMBL" id="QRDX01000007">
    <property type="protein sequence ID" value="RED46014.1"/>
    <property type="molecule type" value="Genomic_DNA"/>
</dbReference>
<feature type="transmembrane region" description="Helical" evidence="1">
    <location>
        <begin position="80"/>
        <end position="101"/>
    </location>
</feature>
<dbReference type="RefSeq" id="WP_116524758.1">
    <property type="nucleotide sequence ID" value="NZ_QRDX01000007.1"/>
</dbReference>
<dbReference type="InterPro" id="IPR025250">
    <property type="entry name" value="DUF4199"/>
</dbReference>
<evidence type="ECO:0000256" key="1">
    <source>
        <dbReference type="SAM" id="Phobius"/>
    </source>
</evidence>
<dbReference type="AlphaFoldDB" id="A0A3D9H954"/>